<feature type="coiled-coil region" evidence="8">
    <location>
        <begin position="366"/>
        <end position="430"/>
    </location>
</feature>
<keyword evidence="4" id="KW-0418">Kinase</keyword>
<keyword evidence="5 9" id="KW-1133">Transmembrane helix</keyword>
<feature type="transmembrane region" description="Helical" evidence="9">
    <location>
        <begin position="332"/>
        <end position="352"/>
    </location>
</feature>
<evidence type="ECO:0000259" key="10">
    <source>
        <dbReference type="PROSITE" id="PS50109"/>
    </source>
</evidence>
<dbReference type="Proteomes" id="UP001198602">
    <property type="component" value="Unassembled WGS sequence"/>
</dbReference>
<keyword evidence="8" id="KW-0175">Coiled coil</keyword>
<organism evidence="12 13">
    <name type="scientific">Massilia hydrophila</name>
    <dbReference type="NCBI Taxonomy" id="3044279"/>
    <lineage>
        <taxon>Bacteria</taxon>
        <taxon>Pseudomonadati</taxon>
        <taxon>Pseudomonadota</taxon>
        <taxon>Betaproteobacteria</taxon>
        <taxon>Burkholderiales</taxon>
        <taxon>Oxalobacteraceae</taxon>
        <taxon>Telluria group</taxon>
        <taxon>Massilia</taxon>
    </lineage>
</organism>
<dbReference type="InterPro" id="IPR003594">
    <property type="entry name" value="HATPase_dom"/>
</dbReference>
<dbReference type="Gene3D" id="3.30.450.350">
    <property type="entry name" value="CHASE domain"/>
    <property type="match status" value="1"/>
</dbReference>
<accession>A0ABS7YJG7</accession>
<dbReference type="PROSITE" id="PS50109">
    <property type="entry name" value="HIS_KIN"/>
    <property type="match status" value="1"/>
</dbReference>
<feature type="domain" description="Histidine kinase" evidence="10">
    <location>
        <begin position="408"/>
        <end position="605"/>
    </location>
</feature>
<dbReference type="InterPro" id="IPR005467">
    <property type="entry name" value="His_kinase_dom"/>
</dbReference>
<evidence type="ECO:0000256" key="7">
    <source>
        <dbReference type="ARBA" id="ARBA00023136"/>
    </source>
</evidence>
<dbReference type="Pfam" id="PF07730">
    <property type="entry name" value="HisKA_3"/>
    <property type="match status" value="1"/>
</dbReference>
<dbReference type="SUPFAM" id="SSF55874">
    <property type="entry name" value="ATPase domain of HSP90 chaperone/DNA topoisomerase II/histidine kinase"/>
    <property type="match status" value="1"/>
</dbReference>
<dbReference type="Pfam" id="PF03924">
    <property type="entry name" value="CHASE"/>
    <property type="match status" value="1"/>
</dbReference>
<dbReference type="Pfam" id="PF02518">
    <property type="entry name" value="HATPase_c"/>
    <property type="match status" value="1"/>
</dbReference>
<dbReference type="InterPro" id="IPR006189">
    <property type="entry name" value="CHASE_dom"/>
</dbReference>
<dbReference type="Gene3D" id="3.30.565.10">
    <property type="entry name" value="Histidine kinase-like ATPase, C-terminal domain"/>
    <property type="match status" value="1"/>
</dbReference>
<dbReference type="PROSITE" id="PS50839">
    <property type="entry name" value="CHASE"/>
    <property type="match status" value="1"/>
</dbReference>
<dbReference type="Gene3D" id="1.20.5.1930">
    <property type="match status" value="1"/>
</dbReference>
<dbReference type="CDD" id="cd16917">
    <property type="entry name" value="HATPase_UhpB-NarQ-NarX-like"/>
    <property type="match status" value="1"/>
</dbReference>
<protein>
    <submittedName>
        <fullName evidence="12">Phosphate ABC transporter permease family protein</fullName>
    </submittedName>
</protein>
<dbReference type="PANTHER" id="PTHR24421">
    <property type="entry name" value="NITRATE/NITRITE SENSOR PROTEIN NARX-RELATED"/>
    <property type="match status" value="1"/>
</dbReference>
<dbReference type="InterPro" id="IPR050482">
    <property type="entry name" value="Sensor_HK_TwoCompSys"/>
</dbReference>
<feature type="transmembrane region" description="Helical" evidence="9">
    <location>
        <begin position="12"/>
        <end position="34"/>
    </location>
</feature>
<keyword evidence="13" id="KW-1185">Reference proteome</keyword>
<feature type="domain" description="CHASE" evidence="11">
    <location>
        <begin position="78"/>
        <end position="253"/>
    </location>
</feature>
<dbReference type="SMART" id="SM00387">
    <property type="entry name" value="HATPase_c"/>
    <property type="match status" value="1"/>
</dbReference>
<gene>
    <name evidence="12" type="ORF">LE190_20975</name>
</gene>
<proteinExistence type="predicted"/>
<dbReference type="InterPro" id="IPR036890">
    <property type="entry name" value="HATPase_C_sf"/>
</dbReference>
<evidence type="ECO:0000259" key="11">
    <source>
        <dbReference type="PROSITE" id="PS50839"/>
    </source>
</evidence>
<reference evidence="12 13" key="1">
    <citation type="submission" date="2021-07" db="EMBL/GenBank/DDBJ databases">
        <title>Characterization of Violacein-producing bacteria and related species.</title>
        <authorList>
            <person name="Wilson H.S."/>
            <person name="De Leon M.E."/>
        </authorList>
    </citation>
    <scope>NUCLEOTIDE SEQUENCE [LARGE SCALE GENOMIC DNA]</scope>
    <source>
        <strain evidence="12 13">HSC-2F05</strain>
    </source>
</reference>
<evidence type="ECO:0000313" key="12">
    <source>
        <dbReference type="EMBL" id="MCA1858384.1"/>
    </source>
</evidence>
<evidence type="ECO:0000256" key="3">
    <source>
        <dbReference type="ARBA" id="ARBA00022692"/>
    </source>
</evidence>
<dbReference type="InterPro" id="IPR011712">
    <property type="entry name" value="Sig_transdc_His_kin_sub3_dim/P"/>
</dbReference>
<dbReference type="EMBL" id="JAHYBX010000014">
    <property type="protein sequence ID" value="MCA1858384.1"/>
    <property type="molecule type" value="Genomic_DNA"/>
</dbReference>
<evidence type="ECO:0000256" key="4">
    <source>
        <dbReference type="ARBA" id="ARBA00022777"/>
    </source>
</evidence>
<evidence type="ECO:0000256" key="1">
    <source>
        <dbReference type="ARBA" id="ARBA00004370"/>
    </source>
</evidence>
<dbReference type="SMART" id="SM01079">
    <property type="entry name" value="CHASE"/>
    <property type="match status" value="1"/>
</dbReference>
<comment type="caution">
    <text evidence="12">The sequence shown here is derived from an EMBL/GenBank/DDBJ whole genome shotgun (WGS) entry which is preliminary data.</text>
</comment>
<dbReference type="RefSeq" id="WP_225240532.1">
    <property type="nucleotide sequence ID" value="NZ_JAHYBX010000014.1"/>
</dbReference>
<dbReference type="PANTHER" id="PTHR24421:SF59">
    <property type="entry name" value="OXYGEN SENSOR HISTIDINE KINASE NREB"/>
    <property type="match status" value="1"/>
</dbReference>
<keyword evidence="3 9" id="KW-0812">Transmembrane</keyword>
<name>A0ABS7YJG7_9BURK</name>
<evidence type="ECO:0000256" key="5">
    <source>
        <dbReference type="ARBA" id="ARBA00022989"/>
    </source>
</evidence>
<evidence type="ECO:0000256" key="6">
    <source>
        <dbReference type="ARBA" id="ARBA00023012"/>
    </source>
</evidence>
<evidence type="ECO:0000256" key="9">
    <source>
        <dbReference type="SAM" id="Phobius"/>
    </source>
</evidence>
<keyword evidence="6" id="KW-0902">Two-component regulatory system</keyword>
<comment type="subcellular location">
    <subcellularLocation>
        <location evidence="1">Membrane</location>
    </subcellularLocation>
</comment>
<evidence type="ECO:0000256" key="8">
    <source>
        <dbReference type="SAM" id="Coils"/>
    </source>
</evidence>
<sequence>MPFSRRSTCPPATPAVVFTGALLSITIGAGFYLATAEAIESDAEARFRGMARATQYAIDARIKSYTDVLRGAAGLFHAKPDTSAGEFREYVEQLDTPRNFPGIVALNYARSVRPDALAALDAELRERLRAAGMPAPVRGLVPVPGRDKHTVIVRIEPANPHTLAKLGTDLEESGHLRRLLHASRDGNTITTSGIRVSGFGRYVQGGTVLGMRLPVYRGGMPIETVDQRRAAYLGSVGINFGVDRMVGGVLEGFPVKGVRLVLTDVEAPPVAPGEAPPSPVLHDSHAASGSALPRLDAAGLLTASLPVRFNQREWRADFSIERSALHSRFDQYYPWMAALAGALSTALLYALFQTMASSRRSALRMAGDMTRELRASQAKLQATNEKLRQLAAHAEQIKENERKRIAREIHDELAQNLLALKIEAEMLARRSHGSHGHLHERAAATVRQIDQSIRSVRQIIIDLRPNVLDLGLHAAVDWQVAEFARRTGIACELNEDVDRDADEAGQHLDDSCATALFRILQESLSNVARHAQATRVWIDLHQHAGTLAMTIRDNGIGIAPGSRNRSGSFGLVGIEERINILGGSFSINSGPRGGTTVVVSVPVCGQADAASTLPRQADAMPLSVPA</sequence>
<keyword evidence="7 9" id="KW-0472">Membrane</keyword>
<keyword evidence="2" id="KW-0808">Transferase</keyword>
<dbReference type="InterPro" id="IPR042240">
    <property type="entry name" value="CHASE_sf"/>
</dbReference>
<evidence type="ECO:0000256" key="2">
    <source>
        <dbReference type="ARBA" id="ARBA00022679"/>
    </source>
</evidence>
<evidence type="ECO:0000313" key="13">
    <source>
        <dbReference type="Proteomes" id="UP001198602"/>
    </source>
</evidence>